<dbReference type="GO" id="GO:1990063">
    <property type="term" value="C:Bam protein complex"/>
    <property type="evidence" value="ECO:0007669"/>
    <property type="project" value="TreeGrafter"/>
</dbReference>
<dbReference type="InterPro" id="IPR007450">
    <property type="entry name" value="BamE_dom"/>
</dbReference>
<accession>A0A4Y6UAU3</accession>
<dbReference type="GO" id="GO:0030674">
    <property type="term" value="F:protein-macromolecule adaptor activity"/>
    <property type="evidence" value="ECO:0007669"/>
    <property type="project" value="TreeGrafter"/>
</dbReference>
<dbReference type="PANTHER" id="PTHR37482">
    <property type="entry name" value="OUTER MEMBRANE PROTEIN ASSEMBLY FACTOR BAME"/>
    <property type="match status" value="1"/>
</dbReference>
<dbReference type="Proteomes" id="UP000318709">
    <property type="component" value="Chromosome"/>
</dbReference>
<evidence type="ECO:0000313" key="6">
    <source>
        <dbReference type="Proteomes" id="UP000318709"/>
    </source>
</evidence>
<name>A0A4Y6UAU3_9PROT</name>
<keyword evidence="2" id="KW-0472">Membrane</keyword>
<keyword evidence="6" id="KW-1185">Reference proteome</keyword>
<evidence type="ECO:0000256" key="1">
    <source>
        <dbReference type="ARBA" id="ARBA00022729"/>
    </source>
</evidence>
<evidence type="ECO:0000313" key="5">
    <source>
        <dbReference type="EMBL" id="QDH14264.1"/>
    </source>
</evidence>
<dbReference type="KEGG" id="swf:E3E12_00860"/>
<dbReference type="Gene3D" id="3.30.1450.10">
    <property type="match status" value="1"/>
</dbReference>
<dbReference type="GO" id="GO:0051205">
    <property type="term" value="P:protein insertion into membrane"/>
    <property type="evidence" value="ECO:0007669"/>
    <property type="project" value="TreeGrafter"/>
</dbReference>
<keyword evidence="1" id="KW-0732">Signal</keyword>
<dbReference type="AlphaFoldDB" id="A0A4Y6UAU3"/>
<dbReference type="EMBL" id="CP038231">
    <property type="protein sequence ID" value="QDH14264.1"/>
    <property type="molecule type" value="Genomic_DNA"/>
</dbReference>
<protein>
    <submittedName>
        <fullName evidence="5">Outer membrane protein assembly factor BamE</fullName>
    </submittedName>
</protein>
<evidence type="ECO:0000259" key="4">
    <source>
        <dbReference type="Pfam" id="PF04355"/>
    </source>
</evidence>
<dbReference type="InterPro" id="IPR026592">
    <property type="entry name" value="BamE"/>
</dbReference>
<dbReference type="InterPro" id="IPR037873">
    <property type="entry name" value="BamE-like"/>
</dbReference>
<dbReference type="PANTHER" id="PTHR37482:SF1">
    <property type="entry name" value="OUTER MEMBRANE PROTEIN ASSEMBLY FACTOR BAME"/>
    <property type="match status" value="1"/>
</dbReference>
<proteinExistence type="predicted"/>
<dbReference type="Pfam" id="PF04355">
    <property type="entry name" value="BamE"/>
    <property type="match status" value="1"/>
</dbReference>
<keyword evidence="3" id="KW-0998">Cell outer membrane</keyword>
<feature type="domain" description="Outer membrane protein assembly factor BamE" evidence="4">
    <location>
        <begin position="25"/>
        <end position="99"/>
    </location>
</feature>
<organism evidence="5 6">
    <name type="scientific">Formicincola oecophyllae</name>
    <dbReference type="NCBI Taxonomy" id="2558361"/>
    <lineage>
        <taxon>Bacteria</taxon>
        <taxon>Pseudomonadati</taxon>
        <taxon>Pseudomonadota</taxon>
        <taxon>Alphaproteobacteria</taxon>
        <taxon>Acetobacterales</taxon>
        <taxon>Acetobacteraceae</taxon>
        <taxon>Formicincola</taxon>
    </lineage>
</organism>
<sequence>MIMAAPLFSGCGITTIFDAPEVPRGALLELSDIKQLHPGETTKKEAEKLLGSPTVHATFNDNTWIYVSLTKNLVPASFPEVDKQQVVVLDFNGDGVLQRTRVLGKKNAIHVSMVGDVTPTPGTNVSILAELLGNVGKYNPMNSLGSTFGGMGGMGGMNGAGLGGGLGNGPMQGYGGGGTGNTMR</sequence>
<reference evidence="5 6" key="1">
    <citation type="submission" date="2019-03" db="EMBL/GenBank/DDBJ databases">
        <title>The complete genome sequence of Swingsia_sp. F3b2 LMG30590(T).</title>
        <authorList>
            <person name="Chua K.-O."/>
            <person name="Chan K.-G."/>
            <person name="See-Too W.-S."/>
        </authorList>
    </citation>
    <scope>NUCLEOTIDE SEQUENCE [LARGE SCALE GENOMIC DNA]</scope>
    <source>
        <strain evidence="5 6">F3b2</strain>
    </source>
</reference>
<evidence type="ECO:0000256" key="3">
    <source>
        <dbReference type="ARBA" id="ARBA00023237"/>
    </source>
</evidence>
<dbReference type="GO" id="GO:0043165">
    <property type="term" value="P:Gram-negative-bacterium-type cell outer membrane assembly"/>
    <property type="evidence" value="ECO:0007669"/>
    <property type="project" value="TreeGrafter"/>
</dbReference>
<gene>
    <name evidence="5" type="ORF">E3E12_00860</name>
</gene>
<evidence type="ECO:0000256" key="2">
    <source>
        <dbReference type="ARBA" id="ARBA00023136"/>
    </source>
</evidence>
<dbReference type="OrthoDB" id="7160681at2"/>